<dbReference type="GO" id="GO:0003924">
    <property type="term" value="F:GTPase activity"/>
    <property type="evidence" value="ECO:0007669"/>
    <property type="project" value="InterPro"/>
</dbReference>
<dbReference type="AlphaFoldDB" id="A0AB40B949"/>
<keyword evidence="5" id="KW-1185">Reference proteome</keyword>
<dbReference type="Gene3D" id="1.20.120.1240">
    <property type="entry name" value="Dynamin, middle domain"/>
    <property type="match status" value="1"/>
</dbReference>
<dbReference type="InterPro" id="IPR003130">
    <property type="entry name" value="GED"/>
</dbReference>
<dbReference type="PANTHER" id="PTHR11566">
    <property type="entry name" value="DYNAMIN"/>
    <property type="match status" value="1"/>
</dbReference>
<proteinExistence type="predicted"/>
<dbReference type="GO" id="GO:0016020">
    <property type="term" value="C:membrane"/>
    <property type="evidence" value="ECO:0007669"/>
    <property type="project" value="TreeGrafter"/>
</dbReference>
<evidence type="ECO:0000256" key="2">
    <source>
        <dbReference type="ARBA" id="ARBA00023134"/>
    </source>
</evidence>
<dbReference type="Pfam" id="PF02212">
    <property type="entry name" value="GED"/>
    <property type="match status" value="1"/>
</dbReference>
<evidence type="ECO:0000313" key="5">
    <source>
        <dbReference type="Proteomes" id="UP001515500"/>
    </source>
</evidence>
<dbReference type="SMART" id="SM00053">
    <property type="entry name" value="DYNc"/>
    <property type="match status" value="1"/>
</dbReference>
<dbReference type="PROSITE" id="PS51257">
    <property type="entry name" value="PROKAR_LIPOPROTEIN"/>
    <property type="match status" value="1"/>
</dbReference>
<dbReference type="Proteomes" id="UP001515500">
    <property type="component" value="Chromosome 5"/>
</dbReference>
<feature type="domain" description="GED" evidence="3">
    <location>
        <begin position="639"/>
        <end position="730"/>
    </location>
</feature>
<protein>
    <submittedName>
        <fullName evidence="6">Dynamin-related protein 4C-like</fullName>
    </submittedName>
</protein>
<dbReference type="GO" id="GO:0005525">
    <property type="term" value="F:GTP binding"/>
    <property type="evidence" value="ECO:0007669"/>
    <property type="project" value="UniProtKB-KW"/>
</dbReference>
<evidence type="ECO:0000313" key="6">
    <source>
        <dbReference type="RefSeq" id="XP_039123579.1"/>
    </source>
</evidence>
<dbReference type="InterPro" id="IPR022812">
    <property type="entry name" value="Dynamin"/>
</dbReference>
<dbReference type="GO" id="GO:0005737">
    <property type="term" value="C:cytoplasm"/>
    <property type="evidence" value="ECO:0007669"/>
    <property type="project" value="TreeGrafter"/>
</dbReference>
<dbReference type="InterPro" id="IPR000375">
    <property type="entry name" value="Dynamin_stalk"/>
</dbReference>
<dbReference type="InterPro" id="IPR001401">
    <property type="entry name" value="Dynamin_GTPase"/>
</dbReference>
<evidence type="ECO:0000259" key="4">
    <source>
        <dbReference type="PROSITE" id="PS51718"/>
    </source>
</evidence>
<dbReference type="FunFam" id="3.40.50.300:FF:001237">
    <property type="entry name" value="Dynamin-related protein 4C"/>
    <property type="match status" value="1"/>
</dbReference>
<sequence>MFGKARGEDLPGSMYLLVALACCVPADQEWGLHAKAQGFCGLYLPFLPFPFMTMHIPLPAPGIPQSQKEKQGPKNIIEVRLVEPGSKSKSNSKGAALASSYDAQIRPLLDAVDRLRNLKVMQEGIQLPTIVVVGDQSSGKSSVLESLAGINLPRGQGICTRVPLIMRLKRDKFAVNPQMHLEYQNKIIHTTESGITAAISKATNEIAGSGKAISNTPLTLVVKKTDVPDLTMVDLPGITRVPVKGQPENIYEQISGIIKEYISPKESIILNVLSAAADFTICESIQMSRQVDRNGERTLAVVTKVDMAPVGLHEKVMADDVKIGLGYVCVRNRVGDETYDEARVEETKLFETHPLLSKIDKSIVGIPVLAQKLMQIQAASISKCLPDIVKKINDKLSFNVHELDNMPSNLSNVADAMRAFMKVLSCMKETLKKILIQREYDEYPDEFNMHGVARIVEMLTQYSKELPVNQVMISEGEFLMEEIKILEEAKAIGLPNFFPESTFKTLLKRKIDEISHFPTEFVKKVWNYIEDVVIKVLVRHSDNYPQLQSSMTRAAQNLIEKMKKQSCQVVQGLIDMERVGAYTSNPDYMVIWCSLMEKQDHFLDLLHDHSKSSILDLGRVGKVKVDHLRQQQKEMAEKAFNLRMRMIAYWKSVILRLVDGPALHIIYNIQKLVETELDNEIVDEIAGHSGLERMLEESPSVAGKRDRLHKSIELLKESKQVVARIMDRIPLLDD</sequence>
<dbReference type="InterPro" id="IPR045063">
    <property type="entry name" value="Dynamin_N"/>
</dbReference>
<name>A0AB40B949_DIOCR</name>
<dbReference type="GO" id="GO:0008017">
    <property type="term" value="F:microtubule binding"/>
    <property type="evidence" value="ECO:0007669"/>
    <property type="project" value="TreeGrafter"/>
</dbReference>
<dbReference type="Pfam" id="PF00350">
    <property type="entry name" value="Dynamin_N"/>
    <property type="match status" value="1"/>
</dbReference>
<dbReference type="CDD" id="cd08771">
    <property type="entry name" value="DLP_1"/>
    <property type="match status" value="1"/>
</dbReference>
<reference evidence="6" key="1">
    <citation type="submission" date="2025-08" db="UniProtKB">
        <authorList>
            <consortium name="RefSeq"/>
        </authorList>
    </citation>
    <scope>IDENTIFICATION</scope>
</reference>
<dbReference type="InterPro" id="IPR030381">
    <property type="entry name" value="G_DYNAMIN_dom"/>
</dbReference>
<evidence type="ECO:0000259" key="3">
    <source>
        <dbReference type="PROSITE" id="PS51388"/>
    </source>
</evidence>
<dbReference type="InterPro" id="IPR020850">
    <property type="entry name" value="GED_dom"/>
</dbReference>
<gene>
    <name evidence="6" type="primary">LOC120260205</name>
</gene>
<feature type="domain" description="Dynamin-type G" evidence="4">
    <location>
        <begin position="124"/>
        <end position="386"/>
    </location>
</feature>
<dbReference type="InterPro" id="IPR027417">
    <property type="entry name" value="P-loop_NTPase"/>
</dbReference>
<organism evidence="5 6">
    <name type="scientific">Dioscorea cayennensis subsp. rotundata</name>
    <name type="common">White Guinea yam</name>
    <name type="synonym">Dioscorea rotundata</name>
    <dbReference type="NCBI Taxonomy" id="55577"/>
    <lineage>
        <taxon>Eukaryota</taxon>
        <taxon>Viridiplantae</taxon>
        <taxon>Streptophyta</taxon>
        <taxon>Embryophyta</taxon>
        <taxon>Tracheophyta</taxon>
        <taxon>Spermatophyta</taxon>
        <taxon>Magnoliopsida</taxon>
        <taxon>Liliopsida</taxon>
        <taxon>Dioscoreales</taxon>
        <taxon>Dioscoreaceae</taxon>
        <taxon>Dioscorea</taxon>
    </lineage>
</organism>
<dbReference type="PANTHER" id="PTHR11566:SF173">
    <property type="entry name" value="DYNAMIN-RELATED PROTEIN 4C"/>
    <property type="match status" value="1"/>
</dbReference>
<dbReference type="PROSITE" id="PS51388">
    <property type="entry name" value="GED"/>
    <property type="match status" value="1"/>
</dbReference>
<dbReference type="SUPFAM" id="SSF52540">
    <property type="entry name" value="P-loop containing nucleoside triphosphate hydrolases"/>
    <property type="match status" value="1"/>
</dbReference>
<dbReference type="GeneID" id="120260205"/>
<dbReference type="SMART" id="SM00302">
    <property type="entry name" value="GED"/>
    <property type="match status" value="1"/>
</dbReference>
<keyword evidence="1" id="KW-0547">Nucleotide-binding</keyword>
<keyword evidence="2" id="KW-0342">GTP-binding</keyword>
<dbReference type="PRINTS" id="PR00195">
    <property type="entry name" value="DYNAMIN"/>
</dbReference>
<dbReference type="Gene3D" id="3.40.50.300">
    <property type="entry name" value="P-loop containing nucleotide triphosphate hydrolases"/>
    <property type="match status" value="1"/>
</dbReference>
<dbReference type="PROSITE" id="PS51718">
    <property type="entry name" value="G_DYNAMIN_2"/>
    <property type="match status" value="1"/>
</dbReference>
<accession>A0AB40B949</accession>
<dbReference type="Pfam" id="PF01031">
    <property type="entry name" value="Dynamin_M"/>
    <property type="match status" value="1"/>
</dbReference>
<evidence type="ECO:0000256" key="1">
    <source>
        <dbReference type="ARBA" id="ARBA00022741"/>
    </source>
</evidence>
<dbReference type="RefSeq" id="XP_039123579.1">
    <property type="nucleotide sequence ID" value="XM_039267645.1"/>
</dbReference>
<dbReference type="GO" id="GO:0005874">
    <property type="term" value="C:microtubule"/>
    <property type="evidence" value="ECO:0007669"/>
    <property type="project" value="TreeGrafter"/>
</dbReference>